<organism evidence="3 4">
    <name type="scientific">Fusarium denticulatum</name>
    <dbReference type="NCBI Taxonomy" id="48507"/>
    <lineage>
        <taxon>Eukaryota</taxon>
        <taxon>Fungi</taxon>
        <taxon>Dikarya</taxon>
        <taxon>Ascomycota</taxon>
        <taxon>Pezizomycotina</taxon>
        <taxon>Sordariomycetes</taxon>
        <taxon>Hypocreomycetidae</taxon>
        <taxon>Hypocreales</taxon>
        <taxon>Nectriaceae</taxon>
        <taxon>Fusarium</taxon>
        <taxon>Fusarium fujikuroi species complex</taxon>
    </lineage>
</organism>
<evidence type="ECO:0000313" key="3">
    <source>
        <dbReference type="EMBL" id="KAF5687850.1"/>
    </source>
</evidence>
<dbReference type="Pfam" id="PF05630">
    <property type="entry name" value="NPP1"/>
    <property type="match status" value="1"/>
</dbReference>
<protein>
    <submittedName>
        <fullName evidence="3">Necrosis inducing protein</fullName>
    </submittedName>
</protein>
<proteinExistence type="predicted"/>
<evidence type="ECO:0000256" key="2">
    <source>
        <dbReference type="SAM" id="SignalP"/>
    </source>
</evidence>
<evidence type="ECO:0000313" key="4">
    <source>
        <dbReference type="Proteomes" id="UP000562682"/>
    </source>
</evidence>
<dbReference type="PANTHER" id="PTHR33657:SF6">
    <property type="entry name" value="SECRETED PROTEIN"/>
    <property type="match status" value="1"/>
</dbReference>
<keyword evidence="4" id="KW-1185">Reference proteome</keyword>
<dbReference type="PANTHER" id="PTHR33657">
    <property type="entry name" value="DOMAIN PROTEIN, PUTATIVE (AFU_ORTHOLOGUE AFUA_5G00600)-RELATED"/>
    <property type="match status" value="1"/>
</dbReference>
<keyword evidence="2" id="KW-0732">Signal</keyword>
<feature type="signal peptide" evidence="2">
    <location>
        <begin position="1"/>
        <end position="19"/>
    </location>
</feature>
<gene>
    <name evidence="3" type="ORF">FDENT_5140</name>
</gene>
<accession>A0A8H5UC97</accession>
<evidence type="ECO:0000256" key="1">
    <source>
        <dbReference type="SAM" id="MobiDB-lite"/>
    </source>
</evidence>
<comment type="caution">
    <text evidence="3">The sequence shown here is derived from an EMBL/GenBank/DDBJ whole genome shotgun (WGS) entry which is preliminary data.</text>
</comment>
<dbReference type="Proteomes" id="UP000562682">
    <property type="component" value="Unassembled WGS sequence"/>
</dbReference>
<dbReference type="InterPro" id="IPR008701">
    <property type="entry name" value="NPP1"/>
</dbReference>
<dbReference type="EMBL" id="JAAOAK010000127">
    <property type="protein sequence ID" value="KAF5687850.1"/>
    <property type="molecule type" value="Genomic_DNA"/>
</dbReference>
<name>A0A8H5UC97_9HYPO</name>
<feature type="region of interest" description="Disordered" evidence="1">
    <location>
        <begin position="243"/>
        <end position="361"/>
    </location>
</feature>
<dbReference type="AlphaFoldDB" id="A0A8H5UC97"/>
<sequence length="361" mass="41902">MHIPPLLFSILGVVSIAAAIPSRVPKLVRLIPTLQKLDANADEDSLRYQPVLYSGKNNCSHAAAIYKNGTINPGITPYAGCHDKPRRDGANVYTRKRCNNGWCAYMYEYYFEASKFLGLGLREPKWEHVVVFVKNNAIQHVAASAKGEYIRSDKPLLQDSHPMMVYQQIIFLPTQGFQFAEKKHVEMVKKGRAKWYMGDLVGWHGFPSPELRKKLSTHDFGKAKFHLADEPFAKTLEEAAGKNVPGFNCQMDETPDMPEEKQKEKVKSQEKYEVQENEQKSENIEEKDSNKKFDINEKQNKQEKKEEYKEEEKKKFDIKEKEEEKKFDIEENVKDKEEDKKGDEKEDEKQFDIKKQKDEDK</sequence>
<feature type="compositionally biased region" description="Basic and acidic residues" evidence="1">
    <location>
        <begin position="258"/>
        <end position="361"/>
    </location>
</feature>
<feature type="chain" id="PRO_5034272510" evidence="2">
    <location>
        <begin position="20"/>
        <end position="361"/>
    </location>
</feature>
<reference evidence="3 4" key="1">
    <citation type="submission" date="2020-05" db="EMBL/GenBank/DDBJ databases">
        <title>Identification and distribution of gene clusters putatively required for synthesis of sphingolipid metabolism inhibitors in phylogenetically diverse species of the filamentous fungus Fusarium.</title>
        <authorList>
            <person name="Kim H.-S."/>
            <person name="Busman M."/>
            <person name="Brown D.W."/>
            <person name="Divon H."/>
            <person name="Uhlig S."/>
            <person name="Proctor R.H."/>
        </authorList>
    </citation>
    <scope>NUCLEOTIDE SEQUENCE [LARGE SCALE GENOMIC DNA]</scope>
    <source>
        <strain evidence="3 4">NRRL 25311</strain>
    </source>
</reference>